<accession>A0A951J0L8</accession>
<protein>
    <recommendedName>
        <fullName evidence="4">Lipoprotein</fullName>
    </recommendedName>
</protein>
<keyword evidence="1" id="KW-0732">Signal</keyword>
<evidence type="ECO:0000313" key="2">
    <source>
        <dbReference type="EMBL" id="MBW3468753.1"/>
    </source>
</evidence>
<evidence type="ECO:0000313" key="3">
    <source>
        <dbReference type="Proteomes" id="UP000727490"/>
    </source>
</evidence>
<proteinExistence type="predicted"/>
<reference evidence="2 3" key="1">
    <citation type="journal article" date="2020" name="Syst. Appl. Microbiol.">
        <title>Arthrospiribacter ruber gen. nov., sp. nov., a novel bacterium isolated from Arthrospira cultures.</title>
        <authorList>
            <person name="Waleron M."/>
            <person name="Misztak A."/>
            <person name="Waleron M.M."/>
            <person name="Furmaniak M."/>
            <person name="Mrozik A."/>
            <person name="Waleron K."/>
        </authorList>
    </citation>
    <scope>NUCLEOTIDE SEQUENCE [LARGE SCALE GENOMIC DNA]</scope>
    <source>
        <strain evidence="2 3">DPMB0001</strain>
    </source>
</reference>
<evidence type="ECO:0008006" key="4">
    <source>
        <dbReference type="Google" id="ProtNLM"/>
    </source>
</evidence>
<feature type="signal peptide" evidence="1">
    <location>
        <begin position="1"/>
        <end position="23"/>
    </location>
</feature>
<feature type="chain" id="PRO_5037738938" description="Lipoprotein" evidence="1">
    <location>
        <begin position="24"/>
        <end position="182"/>
    </location>
</feature>
<keyword evidence="3" id="KW-1185">Reference proteome</keyword>
<comment type="caution">
    <text evidence="2">The sequence shown here is derived from an EMBL/GenBank/DDBJ whole genome shotgun (WGS) entry which is preliminary data.</text>
</comment>
<dbReference type="Proteomes" id="UP000727490">
    <property type="component" value="Unassembled WGS sequence"/>
</dbReference>
<sequence length="182" mass="20368">MKAIKRYLLIVFAALLFFQCGLDEEFDDPLKDNIEFMSFKADGVLKVYKGEGLVLYMKAIDSSKDITAVLVTGSTGDLQVRDGFSVIFSQIEPEGSTFRHPGNVNAESILAMYEDGQENKYSAGSLTDLAYQTQTTFDLTVTSKSSKYYEGVFTAKLYSSELARYVEITEGKFKAKFEEVKN</sequence>
<dbReference type="AlphaFoldDB" id="A0A951J0L8"/>
<evidence type="ECO:0000256" key="1">
    <source>
        <dbReference type="SAM" id="SignalP"/>
    </source>
</evidence>
<gene>
    <name evidence="2" type="ORF">EGN73_13165</name>
</gene>
<dbReference type="RefSeq" id="WP_219290584.1">
    <property type="nucleotide sequence ID" value="NZ_RPHB01000006.1"/>
</dbReference>
<dbReference type="EMBL" id="RPHB01000006">
    <property type="protein sequence ID" value="MBW3468753.1"/>
    <property type="molecule type" value="Genomic_DNA"/>
</dbReference>
<name>A0A951J0L8_9BACT</name>
<organism evidence="2 3">
    <name type="scientific">Arthrospiribacter ruber</name>
    <dbReference type="NCBI Taxonomy" id="2487934"/>
    <lineage>
        <taxon>Bacteria</taxon>
        <taxon>Pseudomonadati</taxon>
        <taxon>Bacteroidota</taxon>
        <taxon>Cytophagia</taxon>
        <taxon>Cytophagales</taxon>
        <taxon>Cyclobacteriaceae</taxon>
        <taxon>Arthrospiribacter</taxon>
    </lineage>
</organism>